<gene>
    <name evidence="1" type="ORF">SAMN04488128_10895</name>
</gene>
<keyword evidence="2" id="KW-1185">Reference proteome</keyword>
<dbReference type="Proteomes" id="UP000190367">
    <property type="component" value="Unassembled WGS sequence"/>
</dbReference>
<accession>A0A1T4U2U7</accession>
<reference evidence="2" key="1">
    <citation type="submission" date="2017-02" db="EMBL/GenBank/DDBJ databases">
        <authorList>
            <person name="Varghese N."/>
            <person name="Submissions S."/>
        </authorList>
    </citation>
    <scope>NUCLEOTIDE SEQUENCE [LARGE SCALE GENOMIC DNA]</scope>
    <source>
        <strain evidence="2">DSM 22224</strain>
    </source>
</reference>
<evidence type="ECO:0000313" key="2">
    <source>
        <dbReference type="Proteomes" id="UP000190367"/>
    </source>
</evidence>
<name>A0A1T4U2U7_9BACT</name>
<evidence type="ECO:0000313" key="1">
    <source>
        <dbReference type="EMBL" id="SKA47082.1"/>
    </source>
</evidence>
<organism evidence="1 2">
    <name type="scientific">Chitinophaga eiseniae</name>
    <dbReference type="NCBI Taxonomy" id="634771"/>
    <lineage>
        <taxon>Bacteria</taxon>
        <taxon>Pseudomonadati</taxon>
        <taxon>Bacteroidota</taxon>
        <taxon>Chitinophagia</taxon>
        <taxon>Chitinophagales</taxon>
        <taxon>Chitinophagaceae</taxon>
        <taxon>Chitinophaga</taxon>
    </lineage>
</organism>
<dbReference type="EMBL" id="FUWZ01000008">
    <property type="protein sequence ID" value="SKA47082.1"/>
    <property type="molecule type" value="Genomic_DNA"/>
</dbReference>
<proteinExistence type="predicted"/>
<dbReference type="AlphaFoldDB" id="A0A1T4U2U7"/>
<dbReference type="STRING" id="634771.SAMN04488128_10895"/>
<sequence>MMENFPFLQGGQVALLRARVETGNVLDENHELAIDDRQKVYTIFGDVKTALLAAQNIIKGDKSIECVIYDKERAVLHYITVDNL</sequence>
<protein>
    <submittedName>
        <fullName evidence="1">Uncharacterized protein</fullName>
    </submittedName>
</protein>